<protein>
    <submittedName>
        <fullName evidence="2">Uncharacterized protein</fullName>
    </submittedName>
</protein>
<dbReference type="HOGENOM" id="CLU_1555365_0_0_1"/>
<feature type="signal peptide" evidence="1">
    <location>
        <begin position="1"/>
        <end position="19"/>
    </location>
</feature>
<sequence>MKFTWTPILIAFASRMAEAATPASIFEAAHVDVATYTHDINVFASAGQPAASSAQLQDNGPFSASDSSSLEAIAAGIENTMSGLCHAILTNILPTANTHFTNLLTEDLSSVSSAFDDALTALEVEVTATVKTQIASVKSSLEAYIRTGNFFWDLLGFFGRYFLGDLKFMARR</sequence>
<organism evidence="2 3">
    <name type="scientific">Galerina marginata (strain CBS 339.88)</name>
    <dbReference type="NCBI Taxonomy" id="685588"/>
    <lineage>
        <taxon>Eukaryota</taxon>
        <taxon>Fungi</taxon>
        <taxon>Dikarya</taxon>
        <taxon>Basidiomycota</taxon>
        <taxon>Agaricomycotina</taxon>
        <taxon>Agaricomycetes</taxon>
        <taxon>Agaricomycetidae</taxon>
        <taxon>Agaricales</taxon>
        <taxon>Agaricineae</taxon>
        <taxon>Strophariaceae</taxon>
        <taxon>Galerina</taxon>
    </lineage>
</organism>
<dbReference type="AlphaFoldDB" id="A0A067SMB6"/>
<evidence type="ECO:0000313" key="2">
    <source>
        <dbReference type="EMBL" id="KDR72031.1"/>
    </source>
</evidence>
<evidence type="ECO:0000256" key="1">
    <source>
        <dbReference type="SAM" id="SignalP"/>
    </source>
</evidence>
<accession>A0A067SMB6</accession>
<feature type="chain" id="PRO_5001649033" evidence="1">
    <location>
        <begin position="20"/>
        <end position="172"/>
    </location>
</feature>
<keyword evidence="3" id="KW-1185">Reference proteome</keyword>
<proteinExistence type="predicted"/>
<keyword evidence="1" id="KW-0732">Signal</keyword>
<gene>
    <name evidence="2" type="ORF">GALMADRAFT_1344286</name>
</gene>
<name>A0A067SMB6_GALM3</name>
<dbReference type="EMBL" id="KL142390">
    <property type="protein sequence ID" value="KDR72031.1"/>
    <property type="molecule type" value="Genomic_DNA"/>
</dbReference>
<dbReference type="Proteomes" id="UP000027222">
    <property type="component" value="Unassembled WGS sequence"/>
</dbReference>
<reference evidence="3" key="1">
    <citation type="journal article" date="2014" name="Proc. Natl. Acad. Sci. U.S.A.">
        <title>Extensive sampling of basidiomycete genomes demonstrates inadequacy of the white-rot/brown-rot paradigm for wood decay fungi.</title>
        <authorList>
            <person name="Riley R."/>
            <person name="Salamov A.A."/>
            <person name="Brown D.W."/>
            <person name="Nagy L.G."/>
            <person name="Floudas D."/>
            <person name="Held B.W."/>
            <person name="Levasseur A."/>
            <person name="Lombard V."/>
            <person name="Morin E."/>
            <person name="Otillar R."/>
            <person name="Lindquist E.A."/>
            <person name="Sun H."/>
            <person name="LaButti K.M."/>
            <person name="Schmutz J."/>
            <person name="Jabbour D."/>
            <person name="Luo H."/>
            <person name="Baker S.E."/>
            <person name="Pisabarro A.G."/>
            <person name="Walton J.D."/>
            <person name="Blanchette R.A."/>
            <person name="Henrissat B."/>
            <person name="Martin F."/>
            <person name="Cullen D."/>
            <person name="Hibbett D.S."/>
            <person name="Grigoriev I.V."/>
        </authorList>
    </citation>
    <scope>NUCLEOTIDE SEQUENCE [LARGE SCALE GENOMIC DNA]</scope>
    <source>
        <strain evidence="3">CBS 339.88</strain>
    </source>
</reference>
<evidence type="ECO:0000313" key="3">
    <source>
        <dbReference type="Proteomes" id="UP000027222"/>
    </source>
</evidence>